<keyword evidence="2" id="KW-0677">Repeat</keyword>
<dbReference type="InterPro" id="IPR006597">
    <property type="entry name" value="Sel1-like"/>
</dbReference>
<dbReference type="InterPro" id="IPR040239">
    <property type="entry name" value="HcpB-like"/>
</dbReference>
<organism evidence="3 4">
    <name type="scientific">Bugula neritina</name>
    <name type="common">Brown bryozoan</name>
    <name type="synonym">Sertularia neritina</name>
    <dbReference type="NCBI Taxonomy" id="10212"/>
    <lineage>
        <taxon>Eukaryota</taxon>
        <taxon>Metazoa</taxon>
        <taxon>Spiralia</taxon>
        <taxon>Lophotrochozoa</taxon>
        <taxon>Bryozoa</taxon>
        <taxon>Gymnolaemata</taxon>
        <taxon>Cheilostomatida</taxon>
        <taxon>Flustrina</taxon>
        <taxon>Buguloidea</taxon>
        <taxon>Bugulidae</taxon>
        <taxon>Bugula</taxon>
    </lineage>
</organism>
<evidence type="ECO:0000313" key="3">
    <source>
        <dbReference type="EMBL" id="KAF6019956.1"/>
    </source>
</evidence>
<dbReference type="PANTHER" id="PTHR13891">
    <property type="entry name" value="CYTOCHROME C OXIDASE ASSEMBLY FACTOR 7"/>
    <property type="match status" value="1"/>
</dbReference>
<dbReference type="PANTHER" id="PTHR13891:SF1">
    <property type="entry name" value="CYTOCHROME C OXIDASE ASSEMBLY FACTOR 7"/>
    <property type="match status" value="1"/>
</dbReference>
<reference evidence="3" key="1">
    <citation type="submission" date="2020-06" db="EMBL/GenBank/DDBJ databases">
        <title>Draft genome of Bugula neritina, a colonial animal packing powerful symbionts and potential medicines.</title>
        <authorList>
            <person name="Rayko M."/>
        </authorList>
    </citation>
    <scope>NUCLEOTIDE SEQUENCE [LARGE SCALE GENOMIC DNA]</scope>
    <source>
        <strain evidence="3">Kwan_BN1</strain>
    </source>
</reference>
<name>A0A7J7J2J4_BUGNE</name>
<dbReference type="Pfam" id="PF08238">
    <property type="entry name" value="Sel1"/>
    <property type="match status" value="5"/>
</dbReference>
<dbReference type="SMART" id="SM00671">
    <property type="entry name" value="SEL1"/>
    <property type="match status" value="5"/>
</dbReference>
<dbReference type="OrthoDB" id="272077at2759"/>
<dbReference type="Proteomes" id="UP000593567">
    <property type="component" value="Unassembled WGS sequence"/>
</dbReference>
<dbReference type="SUPFAM" id="SSF81901">
    <property type="entry name" value="HCP-like"/>
    <property type="match status" value="1"/>
</dbReference>
<evidence type="ECO:0000313" key="4">
    <source>
        <dbReference type="Proteomes" id="UP000593567"/>
    </source>
</evidence>
<dbReference type="AlphaFoldDB" id="A0A7J7J2J4"/>
<dbReference type="EMBL" id="VXIV02003203">
    <property type="protein sequence ID" value="KAF6019956.1"/>
    <property type="molecule type" value="Genomic_DNA"/>
</dbReference>
<keyword evidence="4" id="KW-1185">Reference proteome</keyword>
<dbReference type="GO" id="GO:0005758">
    <property type="term" value="C:mitochondrial intermembrane space"/>
    <property type="evidence" value="ECO:0007669"/>
    <property type="project" value="TreeGrafter"/>
</dbReference>
<accession>A0A7J7J2J4</accession>
<gene>
    <name evidence="3" type="ORF">EB796_021739</name>
</gene>
<comment type="similarity">
    <text evidence="1">Belongs to the hcp beta-lactamase family.</text>
</comment>
<evidence type="ECO:0000256" key="1">
    <source>
        <dbReference type="ARBA" id="ARBA00008486"/>
    </source>
</evidence>
<proteinExistence type="inferred from homology"/>
<comment type="caution">
    <text evidence="3">The sequence shown here is derived from an EMBL/GenBank/DDBJ whole genome shotgun (WGS) entry which is preliminary data.</text>
</comment>
<protein>
    <submittedName>
        <fullName evidence="3">COA7</fullName>
    </submittedName>
</protein>
<dbReference type="InterPro" id="IPR011990">
    <property type="entry name" value="TPR-like_helical_dom_sf"/>
</dbReference>
<sequence>MADYDLSDPKQVETYLRNIETEYSYQCLSEREADGCHRLAEFYSTIKRDDAKGAEIYKQNCDELKYGQSCFSYAAKRVHGKGVDKNPEDGVRYLEKSCEYGFSKGCSNAGISYLAGDRVPRDYEKGIKYLNLACDQGRAEPCSTIGSGYLLGKYGLEKNIKVALNFLEKSCDLGSLTGCIKLSVAYKQGEIVPKNDALALKYRERAEKIDKFKRGDNSVPSISLGKGG</sequence>
<evidence type="ECO:0000256" key="2">
    <source>
        <dbReference type="ARBA" id="ARBA00022737"/>
    </source>
</evidence>
<dbReference type="Gene3D" id="1.25.40.10">
    <property type="entry name" value="Tetratricopeptide repeat domain"/>
    <property type="match status" value="1"/>
</dbReference>